<dbReference type="Pfam" id="PF00929">
    <property type="entry name" value="RNase_T"/>
    <property type="match status" value="1"/>
</dbReference>
<keyword evidence="13" id="KW-1185">Reference proteome</keyword>
<comment type="function">
    <text evidence="9">Exoribonuclease involved in ribosome biosynthesis. Involved in the processing of ITS1, the internal transcribed spacer localized between the 18S and 5.8S rRNAs.</text>
</comment>
<protein>
    <recommendedName>
        <fullName evidence="3">RNA exonuclease 4</fullName>
    </recommendedName>
</protein>
<dbReference type="AlphaFoldDB" id="A0AAD2FGF1"/>
<evidence type="ECO:0000256" key="5">
    <source>
        <dbReference type="ARBA" id="ARBA00022722"/>
    </source>
</evidence>
<dbReference type="EMBL" id="CAKOGP040000557">
    <property type="protein sequence ID" value="CAJ1936455.1"/>
    <property type="molecule type" value="Genomic_DNA"/>
</dbReference>
<comment type="caution">
    <text evidence="12">The sequence shown here is derived from an EMBL/GenBank/DDBJ whole genome shotgun (WGS) entry which is preliminary data.</text>
</comment>
<dbReference type="SMART" id="SM00479">
    <property type="entry name" value="EXOIII"/>
    <property type="match status" value="1"/>
</dbReference>
<keyword evidence="7" id="KW-0269">Exonuclease</keyword>
<evidence type="ECO:0000256" key="8">
    <source>
        <dbReference type="ARBA" id="ARBA00023242"/>
    </source>
</evidence>
<gene>
    <name evidence="12" type="ORF">CYCCA115_LOCUS5200</name>
</gene>
<dbReference type="PANTHER" id="PTHR12801">
    <property type="entry name" value="RNA EXONUCLEASE REXO1 / RECO3 FAMILY MEMBER-RELATED"/>
    <property type="match status" value="1"/>
</dbReference>
<evidence type="ECO:0000313" key="12">
    <source>
        <dbReference type="EMBL" id="CAJ1936455.1"/>
    </source>
</evidence>
<dbReference type="CDD" id="cd06144">
    <property type="entry name" value="REX4_like"/>
    <property type="match status" value="1"/>
</dbReference>
<keyword evidence="4" id="KW-0698">rRNA processing</keyword>
<dbReference type="InterPro" id="IPR037431">
    <property type="entry name" value="REX4_DEDDh_dom"/>
</dbReference>
<evidence type="ECO:0000256" key="1">
    <source>
        <dbReference type="ARBA" id="ARBA00004123"/>
    </source>
</evidence>
<dbReference type="PANTHER" id="PTHR12801:SF45">
    <property type="entry name" value="RNA EXONUCLEASE 4"/>
    <property type="match status" value="1"/>
</dbReference>
<feature type="domain" description="Exonuclease" evidence="11">
    <location>
        <begin position="177"/>
        <end position="344"/>
    </location>
</feature>
<sequence>MGKPFFTKKQKAAMRERKKRKRLQLTTLEQTNDETAPRAVQEPLNGAADSNKRQRTESLTEHAEPEKPQHEKKTELEIQTKIVNGIIHVLMPSDLSSKDARKYRKDARRKLRQEGKDDSNIEYITSDSVMEPKKKKKKSFPSIQELLKQQKIEVKQQKEEQKIQKKINEIPDYEKAQYVALDCEMVGIGTDGKKSALARVSLVDWDGNELLDTFVKVPIRVTDFRTHVSGVEPKHIKDQNAMEVEKCRDLVASLLKDKILVGHALSNDLRALMLTHHKHKIRDTAKYRPFQRYGNGKWRARKLRDLVKENLKDKEGFQEGEHDSVQDARATMELFHLVRSQWEKELTGKTK</sequence>
<name>A0AAD2FGF1_9STRA</name>
<feature type="compositionally biased region" description="Basic and acidic residues" evidence="10">
    <location>
        <begin position="50"/>
        <end position="73"/>
    </location>
</feature>
<dbReference type="InterPro" id="IPR036397">
    <property type="entry name" value="RNaseH_sf"/>
</dbReference>
<reference evidence="12" key="1">
    <citation type="submission" date="2023-08" db="EMBL/GenBank/DDBJ databases">
        <authorList>
            <person name="Audoor S."/>
            <person name="Bilcke G."/>
        </authorList>
    </citation>
    <scope>NUCLEOTIDE SEQUENCE</scope>
</reference>
<comment type="similarity">
    <text evidence="2">Belongs to the REXO4 family.</text>
</comment>
<proteinExistence type="inferred from homology"/>
<evidence type="ECO:0000256" key="9">
    <source>
        <dbReference type="ARBA" id="ARBA00025599"/>
    </source>
</evidence>
<comment type="subcellular location">
    <subcellularLocation>
        <location evidence="1">Nucleus</location>
    </subcellularLocation>
</comment>
<dbReference type="FunFam" id="3.30.420.10:FF:000007">
    <property type="entry name" value="Interferon-stimulated exonuclease gene 20"/>
    <property type="match status" value="1"/>
</dbReference>
<feature type="region of interest" description="Disordered" evidence="10">
    <location>
        <begin position="1"/>
        <end position="73"/>
    </location>
</feature>
<dbReference type="Gene3D" id="3.30.420.10">
    <property type="entry name" value="Ribonuclease H-like superfamily/Ribonuclease H"/>
    <property type="match status" value="1"/>
</dbReference>
<accession>A0AAD2FGF1</accession>
<dbReference type="InterPro" id="IPR012337">
    <property type="entry name" value="RNaseH-like_sf"/>
</dbReference>
<dbReference type="SUPFAM" id="SSF53098">
    <property type="entry name" value="Ribonuclease H-like"/>
    <property type="match status" value="1"/>
</dbReference>
<organism evidence="12 13">
    <name type="scientific">Cylindrotheca closterium</name>
    <dbReference type="NCBI Taxonomy" id="2856"/>
    <lineage>
        <taxon>Eukaryota</taxon>
        <taxon>Sar</taxon>
        <taxon>Stramenopiles</taxon>
        <taxon>Ochrophyta</taxon>
        <taxon>Bacillariophyta</taxon>
        <taxon>Bacillariophyceae</taxon>
        <taxon>Bacillariophycidae</taxon>
        <taxon>Bacillariales</taxon>
        <taxon>Bacillariaceae</taxon>
        <taxon>Cylindrotheca</taxon>
    </lineage>
</organism>
<dbReference type="Proteomes" id="UP001295423">
    <property type="component" value="Unassembled WGS sequence"/>
</dbReference>
<dbReference type="InterPro" id="IPR013520">
    <property type="entry name" value="Ribonucl_H"/>
</dbReference>
<evidence type="ECO:0000256" key="6">
    <source>
        <dbReference type="ARBA" id="ARBA00022801"/>
    </source>
</evidence>
<dbReference type="InterPro" id="IPR047021">
    <property type="entry name" value="REXO1/3/4-like"/>
</dbReference>
<feature type="compositionally biased region" description="Polar residues" evidence="10">
    <location>
        <begin position="24"/>
        <end position="34"/>
    </location>
</feature>
<evidence type="ECO:0000256" key="2">
    <source>
        <dbReference type="ARBA" id="ARBA00010489"/>
    </source>
</evidence>
<evidence type="ECO:0000259" key="11">
    <source>
        <dbReference type="SMART" id="SM00479"/>
    </source>
</evidence>
<evidence type="ECO:0000256" key="10">
    <source>
        <dbReference type="SAM" id="MobiDB-lite"/>
    </source>
</evidence>
<keyword evidence="8" id="KW-0539">Nucleus</keyword>
<feature type="compositionally biased region" description="Basic residues" evidence="10">
    <location>
        <begin position="1"/>
        <end position="23"/>
    </location>
</feature>
<keyword evidence="6" id="KW-0378">Hydrolase</keyword>
<evidence type="ECO:0000256" key="4">
    <source>
        <dbReference type="ARBA" id="ARBA00022552"/>
    </source>
</evidence>
<evidence type="ECO:0000256" key="7">
    <source>
        <dbReference type="ARBA" id="ARBA00022839"/>
    </source>
</evidence>
<dbReference type="GO" id="GO:0005634">
    <property type="term" value="C:nucleus"/>
    <property type="evidence" value="ECO:0007669"/>
    <property type="project" value="UniProtKB-SubCell"/>
</dbReference>
<dbReference type="GO" id="GO:0008408">
    <property type="term" value="F:3'-5' exonuclease activity"/>
    <property type="evidence" value="ECO:0007669"/>
    <property type="project" value="InterPro"/>
</dbReference>
<dbReference type="GO" id="GO:0006364">
    <property type="term" value="P:rRNA processing"/>
    <property type="evidence" value="ECO:0007669"/>
    <property type="project" value="UniProtKB-KW"/>
</dbReference>
<dbReference type="GO" id="GO:0003676">
    <property type="term" value="F:nucleic acid binding"/>
    <property type="evidence" value="ECO:0007669"/>
    <property type="project" value="InterPro"/>
</dbReference>
<keyword evidence="5" id="KW-0540">Nuclease</keyword>
<evidence type="ECO:0000313" key="13">
    <source>
        <dbReference type="Proteomes" id="UP001295423"/>
    </source>
</evidence>
<evidence type="ECO:0000256" key="3">
    <source>
        <dbReference type="ARBA" id="ARBA00016937"/>
    </source>
</evidence>